<evidence type="ECO:0000313" key="5">
    <source>
        <dbReference type="EMBL" id="QES87196.1"/>
    </source>
</evidence>
<dbReference type="RefSeq" id="WP_131328074.1">
    <property type="nucleotide sequence ID" value="NZ_CP044016.1"/>
</dbReference>
<dbReference type="Proteomes" id="UP000292424">
    <property type="component" value="Chromosome"/>
</dbReference>
<feature type="region of interest" description="Disordered" evidence="2">
    <location>
        <begin position="257"/>
        <end position="296"/>
    </location>
</feature>
<sequence>MSALSYSRFLKLVIPVIIFCSLVAWSISLTGCAVIVPPSGGPKDSLPPVLLSAVPNDSTTNFTSKQIILTFDEFIALDNVQEQLIVSPYQKKVPKVTSKLKTITIDLKDTLKPNTTYSFDFGRSIKDVNEGNPFRNYIYAFSTGDKLDKGEINGRVTMAETGNVDTTLILVLHTKNLNDTAIQTLPPDYYTRVDSAGKFKFKFLPIGTYNIYALPNDYSKEYRDSTQIFAFYNEPLTLTDSTDVNNVQLYAYQEFKEEKGGNGNGGMNGGGDGNTPPPNEEEHSKKDKKKKEKKEQLTVNLSLKDSKQDLLNPLYFTFSQPLKELDTTKIVFLDTNFVRIPDMHLLPLKSDTTNSKFVVNFPWKENEYFKIILDSTAAIDSADGWLAKNDTISFHTQEEADYASILISFPDIDMSRHPVLDLLQNNKIVDSLLIENKRVVRKLYPPGEYGMRILYDTNQNMHWDPGNYKDKKQPELVEKIKSKFRFKANWDNEQEIFLKSASK</sequence>
<feature type="transmembrane region" description="Helical" evidence="3">
    <location>
        <begin position="12"/>
        <end position="36"/>
    </location>
</feature>
<evidence type="ECO:0000256" key="2">
    <source>
        <dbReference type="SAM" id="MobiDB-lite"/>
    </source>
</evidence>
<keyword evidence="3" id="KW-1133">Transmembrane helix</keyword>
<keyword evidence="1" id="KW-0732">Signal</keyword>
<keyword evidence="3" id="KW-0472">Membrane</keyword>
<evidence type="ECO:0000313" key="6">
    <source>
        <dbReference type="Proteomes" id="UP000292424"/>
    </source>
</evidence>
<dbReference type="OrthoDB" id="9809989at2"/>
<feature type="domain" description="SbsA Ig-like" evidence="4">
    <location>
        <begin position="44"/>
        <end position="143"/>
    </location>
</feature>
<evidence type="ECO:0000256" key="3">
    <source>
        <dbReference type="SAM" id="Phobius"/>
    </source>
</evidence>
<keyword evidence="3" id="KW-0812">Transmembrane</keyword>
<dbReference type="KEGG" id="arac:E0W69_000450"/>
<protein>
    <recommendedName>
        <fullName evidence="4">SbsA Ig-like domain-containing protein</fullName>
    </recommendedName>
</protein>
<dbReference type="EMBL" id="CP044016">
    <property type="protein sequence ID" value="QES87196.1"/>
    <property type="molecule type" value="Genomic_DNA"/>
</dbReference>
<evidence type="ECO:0000256" key="1">
    <source>
        <dbReference type="ARBA" id="ARBA00022729"/>
    </source>
</evidence>
<dbReference type="Pfam" id="PF13205">
    <property type="entry name" value="Big_5"/>
    <property type="match status" value="1"/>
</dbReference>
<feature type="compositionally biased region" description="Gly residues" evidence="2">
    <location>
        <begin position="261"/>
        <end position="273"/>
    </location>
</feature>
<accession>A0A5P2FUQ7</accession>
<name>A0A5P2FUQ7_9BACT</name>
<dbReference type="AlphaFoldDB" id="A0A5P2FUQ7"/>
<reference evidence="5 6" key="1">
    <citation type="submission" date="2019-09" db="EMBL/GenBank/DDBJ databases">
        <title>Complete genome sequence of Arachidicoccus sp. B3-10 isolated from apple orchard soil.</title>
        <authorList>
            <person name="Kim H.S."/>
            <person name="Han K.-I."/>
            <person name="Suh M.K."/>
            <person name="Lee K.C."/>
            <person name="Eom M.K."/>
            <person name="Kim J.-S."/>
            <person name="Kang S.W."/>
            <person name="Sin Y."/>
            <person name="Lee J.-S."/>
        </authorList>
    </citation>
    <scope>NUCLEOTIDE SEQUENCE [LARGE SCALE GENOMIC DNA]</scope>
    <source>
        <strain evidence="5 6">B3-10</strain>
    </source>
</reference>
<evidence type="ECO:0000259" key="4">
    <source>
        <dbReference type="Pfam" id="PF13205"/>
    </source>
</evidence>
<keyword evidence="6" id="KW-1185">Reference proteome</keyword>
<proteinExistence type="predicted"/>
<gene>
    <name evidence="5" type="ORF">E0W69_000450</name>
</gene>
<dbReference type="InterPro" id="IPR032812">
    <property type="entry name" value="SbsA_Ig"/>
</dbReference>
<organism evidence="5 6">
    <name type="scientific">Rhizosphaericola mali</name>
    <dbReference type="NCBI Taxonomy" id="2545455"/>
    <lineage>
        <taxon>Bacteria</taxon>
        <taxon>Pseudomonadati</taxon>
        <taxon>Bacteroidota</taxon>
        <taxon>Chitinophagia</taxon>
        <taxon>Chitinophagales</taxon>
        <taxon>Chitinophagaceae</taxon>
        <taxon>Rhizosphaericola</taxon>
    </lineage>
</organism>